<dbReference type="PANTHER" id="PTHR30349">
    <property type="entry name" value="PHAGE INTEGRASE-RELATED"/>
    <property type="match status" value="1"/>
</dbReference>
<sequence length="372" mass="42961">MATNLWLSPHGFWYFRKVNLLPSGKRKETRKSLRTRCKRTAKEQVIKLLTCDQSSSSASTPAHLSQCNPPSLPVNITPDYLSAHLERYLVVKAKRCCERELLTIGRYIRRYITYLRQDEKADATSSATASSFLDSLTVAVPTKNKHASKIGWLDKRSDIEINNPFSQLKEKHPVASQEQRKAYSLAQAQLLIEQSSEFDEWKRWDVLLGRYTGMRCNEICQLHRDDIVQVEGIWCVSFNQDHDYKRLKTACSKRILPLPVHLPNQFNVDDFQRFVMSREGRLFPEATIYKGNCAQYFGKWFNRWRKKHHLPEFHSLRHLVATELKQAGQPEQFAAAILGHSHKNISFGRYGKSIPPKRLQNSMKAIAVSSVT</sequence>
<dbReference type="EMBL" id="CP101508">
    <property type="protein sequence ID" value="UTV28440.1"/>
    <property type="molecule type" value="Genomic_DNA"/>
</dbReference>
<evidence type="ECO:0000256" key="2">
    <source>
        <dbReference type="ARBA" id="ARBA00022908"/>
    </source>
</evidence>
<evidence type="ECO:0000256" key="4">
    <source>
        <dbReference type="ARBA" id="ARBA00023172"/>
    </source>
</evidence>
<evidence type="ECO:0000313" key="7">
    <source>
        <dbReference type="Proteomes" id="UP001057998"/>
    </source>
</evidence>
<comment type="similarity">
    <text evidence="1">Belongs to the 'phage' integrase family.</text>
</comment>
<dbReference type="CDD" id="cd01184">
    <property type="entry name" value="INT_C_like_1"/>
    <property type="match status" value="1"/>
</dbReference>
<reference evidence="6" key="1">
    <citation type="submission" date="2022-07" db="EMBL/GenBank/DDBJ databases">
        <title>Genome sequencing of Photobacterium atrarenae GJH2-4.</title>
        <authorList>
            <person name="Park S.-J."/>
        </authorList>
    </citation>
    <scope>NUCLEOTIDE SEQUENCE</scope>
    <source>
        <strain evidence="6">GJH2-4</strain>
    </source>
</reference>
<dbReference type="PROSITE" id="PS51898">
    <property type="entry name" value="TYR_RECOMBINASE"/>
    <property type="match status" value="1"/>
</dbReference>
<keyword evidence="7" id="KW-1185">Reference proteome</keyword>
<gene>
    <name evidence="6" type="ORF">NNL38_04120</name>
</gene>
<evidence type="ECO:0000256" key="3">
    <source>
        <dbReference type="ARBA" id="ARBA00023125"/>
    </source>
</evidence>
<proteinExistence type="inferred from homology"/>
<evidence type="ECO:0000259" key="5">
    <source>
        <dbReference type="PROSITE" id="PS51898"/>
    </source>
</evidence>
<dbReference type="Gene3D" id="1.10.443.10">
    <property type="entry name" value="Intergrase catalytic core"/>
    <property type="match status" value="1"/>
</dbReference>
<dbReference type="SUPFAM" id="SSF56349">
    <property type="entry name" value="DNA breaking-rejoining enzymes"/>
    <property type="match status" value="1"/>
</dbReference>
<keyword evidence="3" id="KW-0238">DNA-binding</keyword>
<keyword evidence="2" id="KW-0229">DNA integration</keyword>
<protein>
    <submittedName>
        <fullName evidence="6">Site-specific integrase</fullName>
    </submittedName>
</protein>
<dbReference type="InterPro" id="IPR011010">
    <property type="entry name" value="DNA_brk_join_enz"/>
</dbReference>
<dbReference type="PANTHER" id="PTHR30349:SF41">
    <property type="entry name" value="INTEGRASE_RECOMBINASE PROTEIN MJ0367-RELATED"/>
    <property type="match status" value="1"/>
</dbReference>
<accession>A0ABY5GH41</accession>
<dbReference type="InterPro" id="IPR013762">
    <property type="entry name" value="Integrase-like_cat_sf"/>
</dbReference>
<evidence type="ECO:0000256" key="1">
    <source>
        <dbReference type="ARBA" id="ARBA00008857"/>
    </source>
</evidence>
<name>A0ABY5GH41_9GAMM</name>
<evidence type="ECO:0000313" key="6">
    <source>
        <dbReference type="EMBL" id="UTV28440.1"/>
    </source>
</evidence>
<dbReference type="InterPro" id="IPR050090">
    <property type="entry name" value="Tyrosine_recombinase_XerCD"/>
</dbReference>
<feature type="domain" description="Tyr recombinase" evidence="5">
    <location>
        <begin position="178"/>
        <end position="364"/>
    </location>
</feature>
<dbReference type="RefSeq" id="WP_255389755.1">
    <property type="nucleotide sequence ID" value="NZ_CP101508.1"/>
</dbReference>
<organism evidence="6 7">
    <name type="scientific">Photobacterium atrarenae</name>
    <dbReference type="NCBI Taxonomy" id="865757"/>
    <lineage>
        <taxon>Bacteria</taxon>
        <taxon>Pseudomonadati</taxon>
        <taxon>Pseudomonadota</taxon>
        <taxon>Gammaproteobacteria</taxon>
        <taxon>Vibrionales</taxon>
        <taxon>Vibrionaceae</taxon>
        <taxon>Photobacterium</taxon>
    </lineage>
</organism>
<keyword evidence="4" id="KW-0233">DNA recombination</keyword>
<dbReference type="InterPro" id="IPR002104">
    <property type="entry name" value="Integrase_catalytic"/>
</dbReference>
<dbReference type="Pfam" id="PF00589">
    <property type="entry name" value="Phage_integrase"/>
    <property type="match status" value="1"/>
</dbReference>
<dbReference type="Proteomes" id="UP001057998">
    <property type="component" value="Chromosome 1"/>
</dbReference>